<dbReference type="KEGG" id="cbac:JI75_01445"/>
<dbReference type="InterPro" id="IPR027417">
    <property type="entry name" value="P-loop_NTPase"/>
</dbReference>
<accession>A0A0A8B271</accession>
<dbReference type="STRING" id="1531429.JI75_01445"/>
<proteinExistence type="predicted"/>
<dbReference type="HOGENOM" id="CLU_000604_1_1_11"/>
<keyword evidence="1" id="KW-0813">Transport</keyword>
<dbReference type="InterPro" id="IPR003593">
    <property type="entry name" value="AAA+_ATPase"/>
</dbReference>
<dbReference type="GO" id="GO:0043190">
    <property type="term" value="C:ATP-binding cassette (ABC) transporter complex"/>
    <property type="evidence" value="ECO:0007669"/>
    <property type="project" value="InterPro"/>
</dbReference>
<dbReference type="Gene3D" id="3.40.50.300">
    <property type="entry name" value="P-loop containing nucleotide triphosphate hydrolases"/>
    <property type="match status" value="1"/>
</dbReference>
<dbReference type="GO" id="GO:0015418">
    <property type="term" value="F:ABC-type quaternary ammonium compound transporting activity"/>
    <property type="evidence" value="ECO:0007669"/>
    <property type="project" value="UniProtKB-EC"/>
</dbReference>
<dbReference type="FunFam" id="3.40.50.300:FF:000425">
    <property type="entry name" value="Probable ABC transporter, ATP-binding subunit"/>
    <property type="match status" value="1"/>
</dbReference>
<dbReference type="EC" id="7.6.2.9" evidence="4"/>
<evidence type="ECO:0000256" key="4">
    <source>
        <dbReference type="ARBA" id="ARBA00066388"/>
    </source>
</evidence>
<dbReference type="Proteomes" id="UP000031121">
    <property type="component" value="Chromosome"/>
</dbReference>
<dbReference type="RefSeq" id="WP_039688175.1">
    <property type="nucleotide sequence ID" value="NZ_CP009302.1"/>
</dbReference>
<protein>
    <recommendedName>
        <fullName evidence="4">ABC-type quaternary amine transporter</fullName>
        <ecNumber evidence="4">7.6.2.9</ecNumber>
    </recommendedName>
</protein>
<reference evidence="7" key="1">
    <citation type="submission" date="2014-08" db="EMBL/GenBank/DDBJ databases">
        <title>Coriobacteriaceae sp. complete genome.</title>
        <authorList>
            <person name="Looft T."/>
            <person name="Bayles D.O."/>
            <person name="Stanton T.B."/>
        </authorList>
    </citation>
    <scope>NUCLEOTIDE SEQUENCE [LARGE SCALE GENOMIC DNA]</scope>
    <source>
        <strain evidence="7">68-1-3</strain>
    </source>
</reference>
<dbReference type="PROSITE" id="PS00211">
    <property type="entry name" value="ABC_TRANSPORTER_1"/>
    <property type="match status" value="1"/>
</dbReference>
<sequence>MLEISSLVKTFGSRRVIDDLSLFVGEGELVCLLGSSGCGKTTTLRAIGGYLLPDSGSIRVEGAEISSLPPEKRPVSTVFQSYALFPHMTVEENVAYGLKVRREPRSEVRRRTGEMLERVGLSECARARIGEISGGQQQRVALARSLVLSPKVLLLDEPLSNLDANLRVRMREQIKDIQRGFGVTMLFVTHDQQEALTLGDRIAIIRDGRLCQVGRPEDVYDHPADRFCANFLGRVNTLRTDRGAVCFRPEDAAVRDGGRFTGSVTRSVFLGSHRELHIQVGGDEVVVYGSGERNPAAGDAVSFDIEKTLEWKK</sequence>
<dbReference type="PANTHER" id="PTHR42781:SF4">
    <property type="entry name" value="SPERMIDINE_PUTRESCINE IMPORT ATP-BINDING PROTEIN POTA"/>
    <property type="match status" value="1"/>
</dbReference>
<dbReference type="GO" id="GO:0005524">
    <property type="term" value="F:ATP binding"/>
    <property type="evidence" value="ECO:0007669"/>
    <property type="project" value="UniProtKB-KW"/>
</dbReference>
<dbReference type="Pfam" id="PF00005">
    <property type="entry name" value="ABC_tran"/>
    <property type="match status" value="1"/>
</dbReference>
<name>A0A0A8B271_9ACTN</name>
<dbReference type="InterPro" id="IPR050093">
    <property type="entry name" value="ABC_SmlMolc_Importer"/>
</dbReference>
<dbReference type="PANTHER" id="PTHR42781">
    <property type="entry name" value="SPERMIDINE/PUTRESCINE IMPORT ATP-BINDING PROTEIN POTA"/>
    <property type="match status" value="1"/>
</dbReference>
<organism evidence="6 7">
    <name type="scientific">Berryella intestinalis</name>
    <dbReference type="NCBI Taxonomy" id="1531429"/>
    <lineage>
        <taxon>Bacteria</taxon>
        <taxon>Bacillati</taxon>
        <taxon>Actinomycetota</taxon>
        <taxon>Coriobacteriia</taxon>
        <taxon>Eggerthellales</taxon>
        <taxon>Eggerthellaceae</taxon>
        <taxon>Berryella</taxon>
    </lineage>
</organism>
<dbReference type="Pfam" id="PF08402">
    <property type="entry name" value="TOBE_2"/>
    <property type="match status" value="1"/>
</dbReference>
<feature type="domain" description="ABC transporter" evidence="5">
    <location>
        <begin position="2"/>
        <end position="232"/>
    </location>
</feature>
<evidence type="ECO:0000256" key="1">
    <source>
        <dbReference type="ARBA" id="ARBA00022448"/>
    </source>
</evidence>
<evidence type="ECO:0000259" key="5">
    <source>
        <dbReference type="PROSITE" id="PS50893"/>
    </source>
</evidence>
<gene>
    <name evidence="6" type="ORF">JI75_01445</name>
</gene>
<keyword evidence="2" id="KW-0547">Nucleotide-binding</keyword>
<evidence type="ECO:0000256" key="2">
    <source>
        <dbReference type="ARBA" id="ARBA00022741"/>
    </source>
</evidence>
<dbReference type="SMART" id="SM00382">
    <property type="entry name" value="AAA"/>
    <property type="match status" value="1"/>
</dbReference>
<evidence type="ECO:0000313" key="6">
    <source>
        <dbReference type="EMBL" id="AJC11551.1"/>
    </source>
</evidence>
<dbReference type="PROSITE" id="PS50893">
    <property type="entry name" value="ABC_TRANSPORTER_2"/>
    <property type="match status" value="1"/>
</dbReference>
<keyword evidence="3" id="KW-0067">ATP-binding</keyword>
<evidence type="ECO:0000313" key="7">
    <source>
        <dbReference type="Proteomes" id="UP000031121"/>
    </source>
</evidence>
<dbReference type="AlphaFoldDB" id="A0A0A8B271"/>
<dbReference type="InterPro" id="IPR003439">
    <property type="entry name" value="ABC_transporter-like_ATP-bd"/>
</dbReference>
<dbReference type="InterPro" id="IPR013611">
    <property type="entry name" value="Transp-assoc_OB_typ2"/>
</dbReference>
<dbReference type="SUPFAM" id="SSF50331">
    <property type="entry name" value="MOP-like"/>
    <property type="match status" value="1"/>
</dbReference>
<dbReference type="InterPro" id="IPR008995">
    <property type="entry name" value="Mo/tungstate-bd_C_term_dom"/>
</dbReference>
<dbReference type="SUPFAM" id="SSF52540">
    <property type="entry name" value="P-loop containing nucleoside triphosphate hydrolases"/>
    <property type="match status" value="1"/>
</dbReference>
<dbReference type="GO" id="GO:0016887">
    <property type="term" value="F:ATP hydrolysis activity"/>
    <property type="evidence" value="ECO:0007669"/>
    <property type="project" value="InterPro"/>
</dbReference>
<reference evidence="6 7" key="2">
    <citation type="journal article" date="2015" name="Genome Announc.">
        <title>Complete Genome Sequence of Coriobacteriaceae Strain 68-1-3, a Novel Mucus-Degrading Isolate from the Swine Intestinal Tract.</title>
        <authorList>
            <person name="Looft T."/>
            <person name="Bayles D.O."/>
            <person name="Alt D.P."/>
            <person name="Stanton T.B."/>
        </authorList>
    </citation>
    <scope>NUCLEOTIDE SEQUENCE [LARGE SCALE GENOMIC DNA]</scope>
    <source>
        <strain evidence="6 7">68-1-3</strain>
    </source>
</reference>
<keyword evidence="7" id="KW-1185">Reference proteome</keyword>
<dbReference type="EMBL" id="CP009302">
    <property type="protein sequence ID" value="AJC11551.1"/>
    <property type="molecule type" value="Genomic_DNA"/>
</dbReference>
<dbReference type="InterPro" id="IPR017871">
    <property type="entry name" value="ABC_transporter-like_CS"/>
</dbReference>
<evidence type="ECO:0000256" key="3">
    <source>
        <dbReference type="ARBA" id="ARBA00022840"/>
    </source>
</evidence>